<feature type="coiled-coil region" evidence="1">
    <location>
        <begin position="1"/>
        <end position="28"/>
    </location>
</feature>
<dbReference type="Proteomes" id="UP000236738">
    <property type="component" value="Unassembled WGS sequence"/>
</dbReference>
<keyword evidence="3" id="KW-1185">Reference proteome</keyword>
<accession>A0A1H6BMV7</accession>
<dbReference type="RefSeq" id="WP_103914834.1">
    <property type="nucleotide sequence ID" value="NZ_FNUS01000008.1"/>
</dbReference>
<sequence length="165" mass="18675">MANKYNSLEELRRKKALLKKEVSDLQDLLTFEDTKESLSVLTHGFSDSFLKEEYNKDGEKSVALDGKEIVKSISNQVKSTLMNKKNIMNFAKSDVGSSIAENAIKLSIVGFVGNYAKKSLSNSNWKKKVLGLILIYLAPSLLRYLRTKLEDYEKNRSVSSMEQLI</sequence>
<evidence type="ECO:0000256" key="1">
    <source>
        <dbReference type="SAM" id="Coils"/>
    </source>
</evidence>
<dbReference type="EMBL" id="FNUS01000008">
    <property type="protein sequence ID" value="SEG61972.1"/>
    <property type="molecule type" value="Genomic_DNA"/>
</dbReference>
<evidence type="ECO:0008006" key="4">
    <source>
        <dbReference type="Google" id="ProtNLM"/>
    </source>
</evidence>
<evidence type="ECO:0000313" key="3">
    <source>
        <dbReference type="Proteomes" id="UP000236738"/>
    </source>
</evidence>
<proteinExistence type="predicted"/>
<gene>
    <name evidence="2" type="ORF">SAMN05421847_3009</name>
</gene>
<dbReference type="OrthoDB" id="1450387at2"/>
<keyword evidence="1" id="KW-0175">Coiled coil</keyword>
<evidence type="ECO:0000313" key="2">
    <source>
        <dbReference type="EMBL" id="SEG61972.1"/>
    </source>
</evidence>
<reference evidence="3" key="1">
    <citation type="submission" date="2016-10" db="EMBL/GenBank/DDBJ databases">
        <authorList>
            <person name="Varghese N."/>
            <person name="Submissions S."/>
        </authorList>
    </citation>
    <scope>NUCLEOTIDE SEQUENCE [LARGE SCALE GENOMIC DNA]</scope>
    <source>
        <strain evidence="3">DSM 21580</strain>
    </source>
</reference>
<dbReference type="AlphaFoldDB" id="A0A1H6BMV7"/>
<protein>
    <recommendedName>
        <fullName evidence="4">Phosphoribosyl-ATP pyrophosphatase</fullName>
    </recommendedName>
</protein>
<organism evidence="2 3">
    <name type="scientific">Halpernia humi</name>
    <dbReference type="NCBI Taxonomy" id="493375"/>
    <lineage>
        <taxon>Bacteria</taxon>
        <taxon>Pseudomonadati</taxon>
        <taxon>Bacteroidota</taxon>
        <taxon>Flavobacteriia</taxon>
        <taxon>Flavobacteriales</taxon>
        <taxon>Weeksellaceae</taxon>
        <taxon>Chryseobacterium group</taxon>
        <taxon>Halpernia</taxon>
    </lineage>
</organism>
<name>A0A1H6BMV7_9FLAO</name>